<comment type="caution">
    <text evidence="8">The sequence shown here is derived from an EMBL/GenBank/DDBJ whole genome shotgun (WGS) entry which is preliminary data.</text>
</comment>
<dbReference type="Pfam" id="PF00271">
    <property type="entry name" value="Helicase_C"/>
    <property type="match status" value="2"/>
</dbReference>
<dbReference type="GO" id="GO:0005524">
    <property type="term" value="F:ATP binding"/>
    <property type="evidence" value="ECO:0007669"/>
    <property type="project" value="UniProtKB-KW"/>
</dbReference>
<dbReference type="InterPro" id="IPR014756">
    <property type="entry name" value="Ig_E-set"/>
</dbReference>
<dbReference type="SMART" id="SM00382">
    <property type="entry name" value="AAA"/>
    <property type="match status" value="2"/>
</dbReference>
<evidence type="ECO:0000259" key="7">
    <source>
        <dbReference type="PROSITE" id="PS51194"/>
    </source>
</evidence>
<dbReference type="CDD" id="cd18795">
    <property type="entry name" value="SF2_C_Ski2"/>
    <property type="match status" value="2"/>
</dbReference>
<dbReference type="Proteomes" id="UP001360560">
    <property type="component" value="Unassembled WGS sequence"/>
</dbReference>
<dbReference type="Pfam" id="PF00270">
    <property type="entry name" value="DEAD"/>
    <property type="match status" value="2"/>
</dbReference>
<evidence type="ECO:0000256" key="1">
    <source>
        <dbReference type="ARBA" id="ARBA00010140"/>
    </source>
</evidence>
<dbReference type="GO" id="GO:0003676">
    <property type="term" value="F:nucleic acid binding"/>
    <property type="evidence" value="ECO:0007669"/>
    <property type="project" value="InterPro"/>
</dbReference>
<feature type="domain" description="Helicase ATP-binding" evidence="6">
    <location>
        <begin position="297"/>
        <end position="489"/>
    </location>
</feature>
<reference evidence="8 9" key="1">
    <citation type="journal article" date="2023" name="Elife">
        <title>Identification of key yeast species and microbe-microbe interactions impacting larval growth of Drosophila in the wild.</title>
        <authorList>
            <person name="Mure A."/>
            <person name="Sugiura Y."/>
            <person name="Maeda R."/>
            <person name="Honda K."/>
            <person name="Sakurai N."/>
            <person name="Takahashi Y."/>
            <person name="Watada M."/>
            <person name="Katoh T."/>
            <person name="Gotoh A."/>
            <person name="Gotoh Y."/>
            <person name="Taniguchi I."/>
            <person name="Nakamura K."/>
            <person name="Hayashi T."/>
            <person name="Katayama T."/>
            <person name="Uemura T."/>
            <person name="Hattori Y."/>
        </authorList>
    </citation>
    <scope>NUCLEOTIDE SEQUENCE [LARGE SCALE GENOMIC DNA]</scope>
    <source>
        <strain evidence="8 9">SC-9</strain>
    </source>
</reference>
<evidence type="ECO:0000313" key="8">
    <source>
        <dbReference type="EMBL" id="GMM33206.1"/>
    </source>
</evidence>
<dbReference type="PANTHER" id="PTHR47961:SF13">
    <property type="entry name" value="ACTIVATING SIGNAL COINTEGRATOR 1 COMPLEX SUBUNIT 3"/>
    <property type="match status" value="1"/>
</dbReference>
<sequence length="1952" mass="221948">MFSTSYNADSTKSFMEAMGKMTFRLNELDLDYPDSNSIPIIDKEENKFLQEKLKRFDKLIPTIVDTDFSISEEDEDEESSSSADEDFYPDCSLLSEIQTDFERIEKSKNLHEKGSLLNNVIDILENNTSDEQIQSLLFDLLGFEEFDLIGKLIQEKPSILQQHKAINSKSGEPSLKSRLLTPAKREEMIKKNFEAAKNAKLLPTEYSASEKKYPHVYAQSQNIGNTVSISGKKFKLPPGTTRKNFGKFEEVVIPINEDKPKYVSSHGLIYIEELDPLCINTFQGYKSLNRVQSLVYPVAYQTNENMLICAPTGAGKTDIALLTILHTIQQFTTQNVTEEGALKIDIDYNNFKIVYIAPLKALAAEIVEKFSTKLRWLNIQVRELTGDMQLTKTEIMNTQIIVTTPEKWDVVTRKSTGDDELVSKVKLLIIDEVHLLHEDRGSVIETLVARTLRQVESTQSMIRILGLSATLPNYVDVADFLGVNRQVGMYYFDSNFRPLPLRQEIIGIRQPNNDFRKNRENLTEISYDKLAEYVKDGNQVMVFVHSRKETINTARDYIGLARQYGDSPIFDCEENSKFYDFEKEVMKKDRSKDLKDIFRDGFGIHHAGMLRTDRNLVEKMFAAGSIKVLVCTATLAWGVNLPASTVMIKGTQVYDPKKGGFTDLGISDVIQIFGRAGRPQFEKYGTSILFTAMNKLDHYLDLLTQQHPIESKFAGKLVDNLNAEISLGTVMNVDEGVRWLGYTYLFVRMRQNPFSYGLDWRDLQDDPQLIGKRREMIINAARRLHSLQMIVFDERSSAFITKDLGRIASEFYLLSDTVEVFNKVLSPRATEADVLAMISVSSEFDGITFRPEEEDELKRMEGETACEVSGEISTPSSKTNILLQSFISKSVVKNSALSSDMNYIAQNSARICRALLFIGINRRWGSLSRVMLSLCKSIDKQMWHFEHPLSQFNIQPQIMKVLRNKNPSIDSLKSMDFGEIGDLVHNKGMGKTLGRLVDRFPSLFIDAEIFPVTANVMRVSVTIEPDFVWDHKFHGTIQFFWIFVESNSSSSLLHFDKLLLNSRNFKNPHKLEFMIPLSDPLPSQIVVSAVSDSWIGSETSHMVSFQHLIRPCNETVTSKLLKLQPLPVSALHNPQIEKIYNPKFSYFNGMQTMVFHSLYHSNSSAFVGSPTGSGKTIAAELAIWHALRDFPGSKIVYIAPMKALVRERVDDWRAKISANTKYKLVELTGDSTPEAREVRDASIIVTTPEKFDGISRNWQTRKFVQQVSLVIMDEIHLLASDRGPILEMIVSRMNYISSKTQKPVRLLGMSTAVSNAMDMASWLGVKDALFNFPQAVRPVPLQMYIDGFPDNLAFCPLMKKMNKPAFMAIKQHSPNKPVLIFVASRRQTRLTSLDLIHLCGLEDNPKRFLRMDEEELEDILAQVKDDTLKLSLQFGIGLHHAGLVDSDRKISHRLFEQNKIQILVATSTLAWGVNLPAHLVIIKGTQFFDAKIEGYRDMDLTDVLQMMGRAGRPAYDTTGIAIVYTKESKKTFYKHFLNVGFPVESSLHKVLDDHIGAEIASGTITTQQEALDFLSWTFLFRRVYNNPTYYGIEDTSDGGASDYLTDLVDSSIKNLKESKCVKLSNKSNKVVVTATPFLQISSYYYMSHKTVRIFLDEIKQTPTFAHCLKILSSAVEYNELPTRHGEELINAELSQQMRHQFEDHFEGLPVWDPHVKTFLLLQAYMSRIELPIADYAQDTVTVLDQALRILQAYIDMAAECGYLNAVKMFISLMWCVKQGHWFDDDPVFNLPGFKIKPLSGAKDGDSLTLEKLGKMTKQQMSKLSIMKLNRRADQFYKVATSLPTGKMRIVPQKDWKQLEVIVEHDNQPLNGTFKAWCAKYPKSQKEGWFFMICDEEENELYLIKRANPTFEGKKGVVAGVFNIPKQLRGHELSVICVNDAMNIQYAMKHSFI</sequence>
<dbReference type="SMART" id="SM00490">
    <property type="entry name" value="HELICc"/>
    <property type="match status" value="2"/>
</dbReference>
<evidence type="ECO:0000256" key="4">
    <source>
        <dbReference type="ARBA" id="ARBA00022806"/>
    </source>
</evidence>
<dbReference type="SUPFAM" id="SSF46785">
    <property type="entry name" value="Winged helix' DNA-binding domain"/>
    <property type="match status" value="2"/>
</dbReference>
<dbReference type="SUPFAM" id="SSF81296">
    <property type="entry name" value="E set domains"/>
    <property type="match status" value="1"/>
</dbReference>
<dbReference type="SMART" id="SM00487">
    <property type="entry name" value="DEXDc"/>
    <property type="match status" value="2"/>
</dbReference>
<keyword evidence="4 8" id="KW-0347">Helicase</keyword>
<dbReference type="FunFam" id="3.40.50.300:FF:000102">
    <property type="entry name" value="RNA helicase, activating signal cointegrator 1"/>
    <property type="match status" value="1"/>
</dbReference>
<dbReference type="InterPro" id="IPR027417">
    <property type="entry name" value="P-loop_NTPase"/>
</dbReference>
<dbReference type="PANTHER" id="PTHR47961">
    <property type="entry name" value="DNA POLYMERASE THETA, PUTATIVE (AFU_ORTHOLOGUE AFUA_1G05260)-RELATED"/>
    <property type="match status" value="1"/>
</dbReference>
<keyword evidence="3" id="KW-0378">Hydrolase</keyword>
<dbReference type="GO" id="GO:0016787">
    <property type="term" value="F:hydrolase activity"/>
    <property type="evidence" value="ECO:0007669"/>
    <property type="project" value="UniProtKB-KW"/>
</dbReference>
<dbReference type="InterPro" id="IPR035892">
    <property type="entry name" value="C2_domain_sf"/>
</dbReference>
<dbReference type="GeneID" id="90071185"/>
<dbReference type="GO" id="GO:0004386">
    <property type="term" value="F:helicase activity"/>
    <property type="evidence" value="ECO:0007669"/>
    <property type="project" value="UniProtKB-KW"/>
</dbReference>
<dbReference type="SUPFAM" id="SSF158702">
    <property type="entry name" value="Sec63 N-terminal domain-like"/>
    <property type="match status" value="2"/>
</dbReference>
<dbReference type="Gene3D" id="3.40.50.300">
    <property type="entry name" value="P-loop containing nucleotide triphosphate hydrolases"/>
    <property type="match status" value="4"/>
</dbReference>
<dbReference type="FunFam" id="3.40.50.300:FF:000062">
    <property type="entry name" value="U5 small nuclear ribonucleoprotein helicase"/>
    <property type="match status" value="1"/>
</dbReference>
<dbReference type="Gene3D" id="2.60.40.150">
    <property type="entry name" value="C2 domain"/>
    <property type="match status" value="2"/>
</dbReference>
<evidence type="ECO:0000313" key="9">
    <source>
        <dbReference type="Proteomes" id="UP001360560"/>
    </source>
</evidence>
<comment type="similarity">
    <text evidence="1">Belongs to the helicase family. SKI2 subfamily.</text>
</comment>
<dbReference type="InterPro" id="IPR004179">
    <property type="entry name" value="Sec63-dom"/>
</dbReference>
<dbReference type="Gene3D" id="1.10.10.10">
    <property type="entry name" value="Winged helix-like DNA-binding domain superfamily/Winged helix DNA-binding domain"/>
    <property type="match status" value="2"/>
</dbReference>
<dbReference type="CDD" id="cd18020">
    <property type="entry name" value="DEXHc_ASCC3_1"/>
    <property type="match status" value="1"/>
</dbReference>
<dbReference type="InterPro" id="IPR001650">
    <property type="entry name" value="Helicase_C-like"/>
</dbReference>
<dbReference type="Gene3D" id="1.10.150.20">
    <property type="entry name" value="5' to 3' exonuclease, C-terminal subdomain"/>
    <property type="match status" value="1"/>
</dbReference>
<dbReference type="SUPFAM" id="SSF52540">
    <property type="entry name" value="P-loop containing nucleoside triphosphate hydrolases"/>
    <property type="match status" value="3"/>
</dbReference>
<dbReference type="PIRSF" id="PIRSF039073">
    <property type="entry name" value="BRR2"/>
    <property type="match status" value="1"/>
</dbReference>
<dbReference type="FunFam" id="2.60.40.150:FF:000241">
    <property type="entry name" value="Antiviral helicase SLH1"/>
    <property type="match status" value="1"/>
</dbReference>
<dbReference type="PROSITE" id="PS51194">
    <property type="entry name" value="HELICASE_CTER"/>
    <property type="match status" value="2"/>
</dbReference>
<dbReference type="FunFam" id="1.10.3380.10:FF:000002">
    <property type="entry name" value="Activating signal cointegrator 1 complex subunit 3"/>
    <property type="match status" value="1"/>
</dbReference>
<feature type="domain" description="Helicase C-terminal" evidence="7">
    <location>
        <begin position="526"/>
        <end position="737"/>
    </location>
</feature>
<keyword evidence="2" id="KW-0547">Nucleotide-binding</keyword>
<dbReference type="Gene3D" id="1.10.3380.10">
    <property type="entry name" value="Sec63 N-terminal domain-like domain"/>
    <property type="match status" value="2"/>
</dbReference>
<organism evidence="8 9">
    <name type="scientific">Saccharomycopsis crataegensis</name>
    <dbReference type="NCBI Taxonomy" id="43959"/>
    <lineage>
        <taxon>Eukaryota</taxon>
        <taxon>Fungi</taxon>
        <taxon>Dikarya</taxon>
        <taxon>Ascomycota</taxon>
        <taxon>Saccharomycotina</taxon>
        <taxon>Saccharomycetes</taxon>
        <taxon>Saccharomycopsidaceae</taxon>
        <taxon>Saccharomycopsis</taxon>
    </lineage>
</organism>
<dbReference type="FunFam" id="1.10.3380.10:FF:000001">
    <property type="entry name" value="U5 small nuclear ribonucleoprotein helicase"/>
    <property type="match status" value="1"/>
</dbReference>
<keyword evidence="5" id="KW-0067">ATP-binding</keyword>
<name>A0AAV5QEY4_9ASCO</name>
<dbReference type="InterPro" id="IPR014001">
    <property type="entry name" value="Helicase_ATP-bd"/>
</dbReference>
<evidence type="ECO:0000259" key="6">
    <source>
        <dbReference type="PROSITE" id="PS51192"/>
    </source>
</evidence>
<dbReference type="InterPro" id="IPR050474">
    <property type="entry name" value="Hel308_SKI2-like"/>
</dbReference>
<dbReference type="RefSeq" id="XP_064850206.1">
    <property type="nucleotide sequence ID" value="XM_064994134.1"/>
</dbReference>
<dbReference type="FunFam" id="3.40.50.300:FF:000231">
    <property type="entry name" value="Activating signal cointegrator 1 complex subunit 3"/>
    <property type="match status" value="1"/>
</dbReference>
<proteinExistence type="inferred from homology"/>
<accession>A0AAV5QEY4</accession>
<dbReference type="InterPro" id="IPR011545">
    <property type="entry name" value="DEAD/DEAH_box_helicase_dom"/>
</dbReference>
<dbReference type="FunFam" id="3.40.50.300:FF:000198">
    <property type="entry name" value="Activating signal cointegrator 1 complex subunit"/>
    <property type="match status" value="1"/>
</dbReference>
<feature type="domain" description="Helicase C-terminal" evidence="7">
    <location>
        <begin position="1361"/>
        <end position="1572"/>
    </location>
</feature>
<protein>
    <submittedName>
        <fullName evidence="8">RNA helicase</fullName>
    </submittedName>
</protein>
<evidence type="ECO:0000256" key="5">
    <source>
        <dbReference type="ARBA" id="ARBA00022840"/>
    </source>
</evidence>
<dbReference type="Pfam" id="PF02889">
    <property type="entry name" value="Sec63"/>
    <property type="match status" value="2"/>
</dbReference>
<dbReference type="InterPro" id="IPR057842">
    <property type="entry name" value="WH_MER3"/>
</dbReference>
<dbReference type="FunFam" id="1.10.10.10:FF:000012">
    <property type="entry name" value="U5 small nuclear ribonucleoprotein helicase"/>
    <property type="match status" value="1"/>
</dbReference>
<dbReference type="PROSITE" id="PS51192">
    <property type="entry name" value="HELICASE_ATP_BIND_1"/>
    <property type="match status" value="2"/>
</dbReference>
<dbReference type="InterPro" id="IPR036390">
    <property type="entry name" value="WH_DNA-bd_sf"/>
</dbReference>
<dbReference type="InterPro" id="IPR036388">
    <property type="entry name" value="WH-like_DNA-bd_sf"/>
</dbReference>
<dbReference type="Pfam" id="PF23445">
    <property type="entry name" value="WHD_SNRNP200"/>
    <property type="match status" value="2"/>
</dbReference>
<evidence type="ECO:0000256" key="3">
    <source>
        <dbReference type="ARBA" id="ARBA00022801"/>
    </source>
</evidence>
<gene>
    <name evidence="8" type="ORF">DASC09_005310</name>
</gene>
<dbReference type="EMBL" id="BTFZ01000001">
    <property type="protein sequence ID" value="GMM33206.1"/>
    <property type="molecule type" value="Genomic_DNA"/>
</dbReference>
<keyword evidence="9" id="KW-1185">Reference proteome</keyword>
<dbReference type="FunFam" id="1.10.10.10:FF:000024">
    <property type="entry name" value="U5 small nuclear ribonucleoprotein helicase"/>
    <property type="match status" value="1"/>
</dbReference>
<feature type="domain" description="Helicase ATP-binding" evidence="6">
    <location>
        <begin position="1156"/>
        <end position="1331"/>
    </location>
</feature>
<dbReference type="SMART" id="SM00973">
    <property type="entry name" value="Sec63"/>
    <property type="match status" value="2"/>
</dbReference>
<evidence type="ECO:0000256" key="2">
    <source>
        <dbReference type="ARBA" id="ARBA00022741"/>
    </source>
</evidence>
<dbReference type="InterPro" id="IPR003593">
    <property type="entry name" value="AAA+_ATPase"/>
</dbReference>